<evidence type="ECO:0000313" key="9">
    <source>
        <dbReference type="Proteomes" id="UP000315439"/>
    </source>
</evidence>
<dbReference type="Pfam" id="PF00254">
    <property type="entry name" value="FKBP_C"/>
    <property type="match status" value="1"/>
</dbReference>
<gene>
    <name evidence="8" type="primary">fkpB</name>
    <name evidence="8" type="ORF">FLL46_15900</name>
</gene>
<dbReference type="EMBL" id="VIKS01000010">
    <property type="protein sequence ID" value="TQV86401.1"/>
    <property type="molecule type" value="Genomic_DNA"/>
</dbReference>
<comment type="similarity">
    <text evidence="2 6">Belongs to the FKBP-type PPIase family.</text>
</comment>
<dbReference type="Gene3D" id="2.40.10.330">
    <property type="match status" value="1"/>
</dbReference>
<dbReference type="OrthoDB" id="9808891at2"/>
<name>A0A545UAA2_9GAMM</name>
<comment type="catalytic activity">
    <reaction evidence="1 5 6">
        <text>[protein]-peptidylproline (omega=180) = [protein]-peptidylproline (omega=0)</text>
        <dbReference type="Rhea" id="RHEA:16237"/>
        <dbReference type="Rhea" id="RHEA-COMP:10747"/>
        <dbReference type="Rhea" id="RHEA-COMP:10748"/>
        <dbReference type="ChEBI" id="CHEBI:83833"/>
        <dbReference type="ChEBI" id="CHEBI:83834"/>
        <dbReference type="EC" id="5.2.1.8"/>
    </reaction>
</comment>
<dbReference type="AlphaFoldDB" id="A0A545UAA2"/>
<dbReference type="PANTHER" id="PTHR47861">
    <property type="entry name" value="FKBP-TYPE PEPTIDYL-PROLYL CIS-TRANS ISOMERASE SLYD"/>
    <property type="match status" value="1"/>
</dbReference>
<dbReference type="Proteomes" id="UP000315439">
    <property type="component" value="Unassembled WGS sequence"/>
</dbReference>
<accession>A0A545UAA2</accession>
<evidence type="ECO:0000256" key="4">
    <source>
        <dbReference type="ARBA" id="ARBA00023235"/>
    </source>
</evidence>
<dbReference type="InterPro" id="IPR046357">
    <property type="entry name" value="PPIase_dom_sf"/>
</dbReference>
<dbReference type="SUPFAM" id="SSF54534">
    <property type="entry name" value="FKBP-like"/>
    <property type="match status" value="1"/>
</dbReference>
<dbReference type="InterPro" id="IPR048261">
    <property type="entry name" value="SlpA/SlyD-like_ins_sf"/>
</dbReference>
<evidence type="ECO:0000313" key="8">
    <source>
        <dbReference type="EMBL" id="TQV86401.1"/>
    </source>
</evidence>
<protein>
    <recommendedName>
        <fullName evidence="6">Peptidyl-prolyl cis-trans isomerase</fullName>
        <ecNumber evidence="6">5.2.1.8</ecNumber>
    </recommendedName>
</protein>
<dbReference type="RefSeq" id="WP_142932324.1">
    <property type="nucleotide sequence ID" value="NZ_ML660166.1"/>
</dbReference>
<dbReference type="InterPro" id="IPR001179">
    <property type="entry name" value="PPIase_FKBP_dom"/>
</dbReference>
<reference evidence="8 9" key="1">
    <citation type="submission" date="2019-07" db="EMBL/GenBank/DDBJ databases">
        <title>Draft genome for Aliikangiella sp. M105.</title>
        <authorList>
            <person name="Wang G."/>
        </authorList>
    </citation>
    <scope>NUCLEOTIDE SEQUENCE [LARGE SCALE GENOMIC DNA]</scope>
    <source>
        <strain evidence="8 9">M105</strain>
    </source>
</reference>
<keyword evidence="9" id="KW-1185">Reference proteome</keyword>
<feature type="domain" description="PPIase FKBP-type" evidence="7">
    <location>
        <begin position="14"/>
        <end position="99"/>
    </location>
</feature>
<evidence type="ECO:0000256" key="5">
    <source>
        <dbReference type="PROSITE-ProRule" id="PRU00277"/>
    </source>
</evidence>
<proteinExistence type="inferred from homology"/>
<dbReference type="NCBIfam" id="NF011676">
    <property type="entry name" value="PRK15095.1"/>
    <property type="match status" value="1"/>
</dbReference>
<keyword evidence="3 5" id="KW-0697">Rotamase</keyword>
<evidence type="ECO:0000256" key="1">
    <source>
        <dbReference type="ARBA" id="ARBA00000971"/>
    </source>
</evidence>
<dbReference type="Gene3D" id="3.10.50.40">
    <property type="match status" value="1"/>
</dbReference>
<dbReference type="EC" id="5.2.1.8" evidence="6"/>
<dbReference type="PROSITE" id="PS50059">
    <property type="entry name" value="FKBP_PPIASE"/>
    <property type="match status" value="1"/>
</dbReference>
<comment type="caution">
    <text evidence="8">The sequence shown here is derived from an EMBL/GenBank/DDBJ whole genome shotgun (WGS) entry which is preliminary data.</text>
</comment>
<organism evidence="8 9">
    <name type="scientific">Aliikangiella coralliicola</name>
    <dbReference type="NCBI Taxonomy" id="2592383"/>
    <lineage>
        <taxon>Bacteria</taxon>
        <taxon>Pseudomonadati</taxon>
        <taxon>Pseudomonadota</taxon>
        <taxon>Gammaproteobacteria</taxon>
        <taxon>Oceanospirillales</taxon>
        <taxon>Pleioneaceae</taxon>
        <taxon>Aliikangiella</taxon>
    </lineage>
</organism>
<dbReference type="GO" id="GO:0003755">
    <property type="term" value="F:peptidyl-prolyl cis-trans isomerase activity"/>
    <property type="evidence" value="ECO:0007669"/>
    <property type="project" value="UniProtKB-UniRule"/>
</dbReference>
<evidence type="ECO:0000256" key="6">
    <source>
        <dbReference type="RuleBase" id="RU003915"/>
    </source>
</evidence>
<evidence type="ECO:0000256" key="3">
    <source>
        <dbReference type="ARBA" id="ARBA00023110"/>
    </source>
</evidence>
<sequence length="151" mass="16373">MLERSELCEQVTSGCRVLADVTIKLKDGSVADSTKVHGKPSWLILGDGSFSEAFESNLIGAKIDDKLTFELGPADAFGESVPDNIHFMDISQFPQDVKLEKGAIVSFEQPNGNQLPGIIREILGTSVKVDFNHPLAGETVIFELEIKQIAA</sequence>
<evidence type="ECO:0000256" key="2">
    <source>
        <dbReference type="ARBA" id="ARBA00006577"/>
    </source>
</evidence>
<dbReference type="PANTHER" id="PTHR47861:SF4">
    <property type="entry name" value="FKBP-TYPE 16 KDA PEPTIDYL-PROLYL CIS-TRANS ISOMERASE"/>
    <property type="match status" value="1"/>
</dbReference>
<evidence type="ECO:0000259" key="7">
    <source>
        <dbReference type="PROSITE" id="PS50059"/>
    </source>
</evidence>
<keyword evidence="4 5" id="KW-0413">Isomerase</keyword>